<keyword evidence="8" id="KW-1185">Reference proteome</keyword>
<dbReference type="Pfam" id="PF00012">
    <property type="entry name" value="HSP70"/>
    <property type="match status" value="1"/>
</dbReference>
<evidence type="ECO:0000256" key="5">
    <source>
        <dbReference type="ARBA" id="ARBA00023186"/>
    </source>
</evidence>
<feature type="compositionally biased region" description="Gly residues" evidence="6">
    <location>
        <begin position="364"/>
        <end position="384"/>
    </location>
</feature>
<evidence type="ECO:0000256" key="3">
    <source>
        <dbReference type="ARBA" id="ARBA00022840"/>
    </source>
</evidence>
<dbReference type="RefSeq" id="WP_203852914.1">
    <property type="nucleotide sequence ID" value="NZ_BAAAVW010000032.1"/>
</dbReference>
<keyword evidence="4" id="KW-0346">Stress response</keyword>
<gene>
    <name evidence="7" type="ORF">Dsi01nite_093370</name>
</gene>
<evidence type="ECO:0000256" key="1">
    <source>
        <dbReference type="ARBA" id="ARBA00007381"/>
    </source>
</evidence>
<sequence length="588" mass="60746">MHLGIDFGTSSTTAVLTGEDGAVTPLLFDGSPLLPSAVHLDAASGVLAVGGAAVRGGTADPDRYEPNPKLRAADVAVTLGGTGVPVEHLFAAVLWAVHAEALRATGGVPPLEVALTHPVLWDAHHRGTLLTAASMAGLPAARLVPSPVAVACTLLGRLRVPLAEGQCLVVYELGAGPFEATVVRSTAAGPQVVAAAGLAGTGGLDVDAAIAAHLLAVAPAGARLDPGQRRWLTEQARLAKELLGAGTPAVVPVAGRGEVTLTPEDLDRVATPLVRPTAELTLRVMRDAGVDARSVAGVYLAGGGTRMPLVATLLHRVVGIPPVAADQPELLAAEGSVAVLAAPHPPAAPPHPHTVPARSVPDGDGAGPDGAGPDGAGPDGGDGGHLWHWLPERAAVISGRTWLDAPFHPLQLGLPSGHGWTIRARFAEPEHTVFLSRGGGPLLFRSVDGLAAYLLRDGDHELAELDGWPAARDLFVSLVREAGDEDEVDLDLVQYNLGFPPQQWMPDLLAAARDVAVDLAEAYDLHDIIALLADGSLLDGVDDLLRDAERALVGRSARRRLDAVDADAVRWDWHAIVTRLDGIAAWAD</sequence>
<protein>
    <recommendedName>
        <fullName evidence="9">Hsp70 protein</fullName>
    </recommendedName>
</protein>
<dbReference type="SUPFAM" id="SSF53067">
    <property type="entry name" value="Actin-like ATPase domain"/>
    <property type="match status" value="2"/>
</dbReference>
<comment type="caution">
    <text evidence="7">The sequence shown here is derived from an EMBL/GenBank/DDBJ whole genome shotgun (WGS) entry which is preliminary data.</text>
</comment>
<evidence type="ECO:0000313" key="7">
    <source>
        <dbReference type="EMBL" id="GIG51296.1"/>
    </source>
</evidence>
<evidence type="ECO:0000313" key="8">
    <source>
        <dbReference type="Proteomes" id="UP000660611"/>
    </source>
</evidence>
<evidence type="ECO:0000256" key="4">
    <source>
        <dbReference type="ARBA" id="ARBA00023016"/>
    </source>
</evidence>
<dbReference type="GO" id="GO:0140662">
    <property type="term" value="F:ATP-dependent protein folding chaperone"/>
    <property type="evidence" value="ECO:0007669"/>
    <property type="project" value="InterPro"/>
</dbReference>
<dbReference type="PROSITE" id="PS01036">
    <property type="entry name" value="HSP70_3"/>
    <property type="match status" value="1"/>
</dbReference>
<reference evidence="7" key="1">
    <citation type="submission" date="2021-01" db="EMBL/GenBank/DDBJ databases">
        <title>Whole genome shotgun sequence of Dactylosporangium siamense NBRC 106093.</title>
        <authorList>
            <person name="Komaki H."/>
            <person name="Tamura T."/>
        </authorList>
    </citation>
    <scope>NUCLEOTIDE SEQUENCE</scope>
    <source>
        <strain evidence="7">NBRC 106093</strain>
    </source>
</reference>
<dbReference type="Gene3D" id="3.30.420.40">
    <property type="match status" value="2"/>
</dbReference>
<proteinExistence type="inferred from homology"/>
<dbReference type="InterPro" id="IPR043129">
    <property type="entry name" value="ATPase_NBD"/>
</dbReference>
<dbReference type="InterPro" id="IPR018181">
    <property type="entry name" value="Heat_shock_70_CS"/>
</dbReference>
<dbReference type="AlphaFoldDB" id="A0A919UGH2"/>
<evidence type="ECO:0008006" key="9">
    <source>
        <dbReference type="Google" id="ProtNLM"/>
    </source>
</evidence>
<dbReference type="InterPro" id="IPR013126">
    <property type="entry name" value="Hsp_70_fam"/>
</dbReference>
<dbReference type="EMBL" id="BONQ01000153">
    <property type="protein sequence ID" value="GIG51296.1"/>
    <property type="molecule type" value="Genomic_DNA"/>
</dbReference>
<dbReference type="PANTHER" id="PTHR42749">
    <property type="entry name" value="CELL SHAPE-DETERMINING PROTEIN MREB"/>
    <property type="match status" value="1"/>
</dbReference>
<dbReference type="PANTHER" id="PTHR42749:SF1">
    <property type="entry name" value="CELL SHAPE-DETERMINING PROTEIN MREB"/>
    <property type="match status" value="1"/>
</dbReference>
<evidence type="ECO:0000256" key="2">
    <source>
        <dbReference type="ARBA" id="ARBA00022741"/>
    </source>
</evidence>
<evidence type="ECO:0000256" key="6">
    <source>
        <dbReference type="SAM" id="MobiDB-lite"/>
    </source>
</evidence>
<name>A0A919UGH2_9ACTN</name>
<keyword evidence="2" id="KW-0547">Nucleotide-binding</keyword>
<keyword evidence="3" id="KW-0067">ATP-binding</keyword>
<accession>A0A919UGH2</accession>
<comment type="similarity">
    <text evidence="1">Belongs to the heat shock protein 70 family.</text>
</comment>
<dbReference type="Gene3D" id="3.90.640.10">
    <property type="entry name" value="Actin, Chain A, domain 4"/>
    <property type="match status" value="1"/>
</dbReference>
<organism evidence="7 8">
    <name type="scientific">Dactylosporangium siamense</name>
    <dbReference type="NCBI Taxonomy" id="685454"/>
    <lineage>
        <taxon>Bacteria</taxon>
        <taxon>Bacillati</taxon>
        <taxon>Actinomycetota</taxon>
        <taxon>Actinomycetes</taxon>
        <taxon>Micromonosporales</taxon>
        <taxon>Micromonosporaceae</taxon>
        <taxon>Dactylosporangium</taxon>
    </lineage>
</organism>
<feature type="compositionally biased region" description="Pro residues" evidence="6">
    <location>
        <begin position="343"/>
        <end position="353"/>
    </location>
</feature>
<feature type="region of interest" description="Disordered" evidence="6">
    <location>
        <begin position="342"/>
        <end position="385"/>
    </location>
</feature>
<dbReference type="GO" id="GO:0005524">
    <property type="term" value="F:ATP binding"/>
    <property type="evidence" value="ECO:0007669"/>
    <property type="project" value="UniProtKB-KW"/>
</dbReference>
<keyword evidence="5" id="KW-0143">Chaperone</keyword>
<dbReference type="Proteomes" id="UP000660611">
    <property type="component" value="Unassembled WGS sequence"/>
</dbReference>